<accession>A0A7S0HKF5</accession>
<dbReference type="Gene3D" id="3.40.50.1820">
    <property type="entry name" value="alpha/beta hydrolase"/>
    <property type="match status" value="1"/>
</dbReference>
<evidence type="ECO:0000313" key="1">
    <source>
        <dbReference type="EMBL" id="CAD8482524.1"/>
    </source>
</evidence>
<sequence>MISFVSEMFSSTICAKMRLFVILALVPLSASFGSVPKGLVLIRDSFQFEGNDHPMTGFTPDGGGPHKLIVMLTGLERVEATTPHDKAFEARRGALENIVATQGHGVVKVEVPGFTSYPDDAGAAGFFSGNLSLARGKVCADWVRRATGVVVGIEKLCARGDFDCSSGLALAGISMGAGVAVQISKIYGNVNALLTTQWAPLIGAGQPVFQALNGPEGGLYLLPPHPLALHFCGFDDTANDPPTWSTVGNLASVPADQYPPALSTFVDKTKRLSLISAQDNYYGNPTEDAGAAAPLFSLQRDFSGYDHCPDTQYDCTQADGSGYYVVPAGVIPSVPGMNMHRAFGAAFVDDAFIGEKWHAAAAFKFLGDAAFGG</sequence>
<proteinExistence type="predicted"/>
<dbReference type="EMBL" id="HBEP01013403">
    <property type="protein sequence ID" value="CAD8482524.1"/>
    <property type="molecule type" value="Transcribed_RNA"/>
</dbReference>
<organism evidence="1">
    <name type="scientific">Phaeocystis antarctica</name>
    <dbReference type="NCBI Taxonomy" id="33657"/>
    <lineage>
        <taxon>Eukaryota</taxon>
        <taxon>Haptista</taxon>
        <taxon>Haptophyta</taxon>
        <taxon>Prymnesiophyceae</taxon>
        <taxon>Phaeocystales</taxon>
        <taxon>Phaeocystaceae</taxon>
        <taxon>Phaeocystis</taxon>
    </lineage>
</organism>
<reference evidence="1" key="1">
    <citation type="submission" date="2021-01" db="EMBL/GenBank/DDBJ databases">
        <authorList>
            <person name="Corre E."/>
            <person name="Pelletier E."/>
            <person name="Niang G."/>
            <person name="Scheremetjew M."/>
            <person name="Finn R."/>
            <person name="Kale V."/>
            <person name="Holt S."/>
            <person name="Cochrane G."/>
            <person name="Meng A."/>
            <person name="Brown T."/>
            <person name="Cohen L."/>
        </authorList>
    </citation>
    <scope>NUCLEOTIDE SEQUENCE</scope>
    <source>
        <strain evidence="1">CCMP1374</strain>
    </source>
</reference>
<gene>
    <name evidence="1" type="ORF">PANT1444_LOCUS7586</name>
</gene>
<dbReference type="SUPFAM" id="SSF53474">
    <property type="entry name" value="alpha/beta-Hydrolases"/>
    <property type="match status" value="1"/>
</dbReference>
<dbReference type="InterPro" id="IPR029058">
    <property type="entry name" value="AB_hydrolase_fold"/>
</dbReference>
<protein>
    <submittedName>
        <fullName evidence="1">Uncharacterized protein</fullName>
    </submittedName>
</protein>
<name>A0A7S0HKF5_9EUKA</name>
<dbReference type="AlphaFoldDB" id="A0A7S0HKF5"/>